<keyword evidence="1" id="KW-0805">Transcription regulation</keyword>
<organism evidence="5 6">
    <name type="scientific">Vibrio ishigakensis</name>
    <dbReference type="NCBI Taxonomy" id="1481914"/>
    <lineage>
        <taxon>Bacteria</taxon>
        <taxon>Pseudomonadati</taxon>
        <taxon>Pseudomonadota</taxon>
        <taxon>Gammaproteobacteria</taxon>
        <taxon>Vibrionales</taxon>
        <taxon>Vibrionaceae</taxon>
        <taxon>Vibrio</taxon>
    </lineage>
</organism>
<dbReference type="Proteomes" id="UP000031670">
    <property type="component" value="Unassembled WGS sequence"/>
</dbReference>
<dbReference type="InterPro" id="IPR010982">
    <property type="entry name" value="Lambda_DNA-bd_dom_sf"/>
</dbReference>
<feature type="domain" description="HTH cro/C1-type" evidence="4">
    <location>
        <begin position="12"/>
        <end position="66"/>
    </location>
</feature>
<comment type="caution">
    <text evidence="5">The sequence shown here is derived from an EMBL/GenBank/DDBJ whole genome shotgun (WGS) entry which is preliminary data.</text>
</comment>
<sequence>MNDLAKQFGANLRKIRREKGISQDNLALLAEIDRSYVGRIERGEVNITLEKAYQLANALKCDLNQLLPLTKT</sequence>
<dbReference type="PROSITE" id="PS50943">
    <property type="entry name" value="HTH_CROC1"/>
    <property type="match status" value="1"/>
</dbReference>
<gene>
    <name evidence="5" type="ORF">JCM19232_1474</name>
</gene>
<reference evidence="5 6" key="1">
    <citation type="submission" date="2015-01" db="EMBL/GenBank/DDBJ databases">
        <title>Vibrio sp. C5 JCM 19232 whole genome shotgun sequence.</title>
        <authorList>
            <person name="Sawabe T."/>
            <person name="Meirelles P."/>
            <person name="Feng G."/>
            <person name="Sayaka M."/>
            <person name="Hattori M."/>
            <person name="Ohkuma M."/>
        </authorList>
    </citation>
    <scope>NUCLEOTIDE SEQUENCE [LARGE SCALE GENOMIC DNA]</scope>
    <source>
        <strain evidence="5 6">JCM19232</strain>
    </source>
</reference>
<dbReference type="InterPro" id="IPR001387">
    <property type="entry name" value="Cro/C1-type_HTH"/>
</dbReference>
<evidence type="ECO:0000256" key="1">
    <source>
        <dbReference type="ARBA" id="ARBA00023015"/>
    </source>
</evidence>
<dbReference type="SUPFAM" id="SSF47413">
    <property type="entry name" value="lambda repressor-like DNA-binding domains"/>
    <property type="match status" value="1"/>
</dbReference>
<keyword evidence="3" id="KW-0804">Transcription</keyword>
<evidence type="ECO:0000256" key="3">
    <source>
        <dbReference type="ARBA" id="ARBA00023163"/>
    </source>
</evidence>
<dbReference type="Gene3D" id="1.10.260.40">
    <property type="entry name" value="lambda repressor-like DNA-binding domains"/>
    <property type="match status" value="1"/>
</dbReference>
<evidence type="ECO:0000313" key="6">
    <source>
        <dbReference type="Proteomes" id="UP000031670"/>
    </source>
</evidence>
<proteinExistence type="predicted"/>
<dbReference type="PANTHER" id="PTHR46797:SF23">
    <property type="entry name" value="HTH-TYPE TRANSCRIPTIONAL REGULATOR SUTR"/>
    <property type="match status" value="1"/>
</dbReference>
<evidence type="ECO:0000313" key="5">
    <source>
        <dbReference type="EMBL" id="GAM63327.1"/>
    </source>
</evidence>
<protein>
    <submittedName>
        <fullName evidence="5">Transcriptional regulator</fullName>
    </submittedName>
</protein>
<dbReference type="InterPro" id="IPR050807">
    <property type="entry name" value="TransReg_Diox_bact_type"/>
</dbReference>
<dbReference type="AlphaFoldDB" id="A0A0B8PFC5"/>
<keyword evidence="2" id="KW-0238">DNA-binding</keyword>
<reference evidence="5 6" key="2">
    <citation type="submission" date="2015-01" db="EMBL/GenBank/DDBJ databases">
        <authorList>
            <consortium name="NBRP consortium"/>
            <person name="Sawabe T."/>
            <person name="Meirelles P."/>
            <person name="Feng G."/>
            <person name="Sayaka M."/>
            <person name="Hattori M."/>
            <person name="Ohkuma M."/>
        </authorList>
    </citation>
    <scope>NUCLEOTIDE SEQUENCE [LARGE SCALE GENOMIC DNA]</scope>
    <source>
        <strain evidence="5 6">JCM19232</strain>
    </source>
</reference>
<dbReference type="SMART" id="SM00530">
    <property type="entry name" value="HTH_XRE"/>
    <property type="match status" value="1"/>
</dbReference>
<dbReference type="GO" id="GO:0003677">
    <property type="term" value="F:DNA binding"/>
    <property type="evidence" value="ECO:0007669"/>
    <property type="project" value="UniProtKB-KW"/>
</dbReference>
<dbReference type="GO" id="GO:0003700">
    <property type="term" value="F:DNA-binding transcription factor activity"/>
    <property type="evidence" value="ECO:0007669"/>
    <property type="project" value="TreeGrafter"/>
</dbReference>
<dbReference type="CDD" id="cd00093">
    <property type="entry name" value="HTH_XRE"/>
    <property type="match status" value="1"/>
</dbReference>
<evidence type="ECO:0000256" key="2">
    <source>
        <dbReference type="ARBA" id="ARBA00023125"/>
    </source>
</evidence>
<evidence type="ECO:0000259" key="4">
    <source>
        <dbReference type="PROSITE" id="PS50943"/>
    </source>
</evidence>
<dbReference type="GO" id="GO:0005829">
    <property type="term" value="C:cytosol"/>
    <property type="evidence" value="ECO:0007669"/>
    <property type="project" value="TreeGrafter"/>
</dbReference>
<dbReference type="Pfam" id="PF01381">
    <property type="entry name" value="HTH_3"/>
    <property type="match status" value="1"/>
</dbReference>
<name>A0A0B8PFC5_9VIBR</name>
<dbReference type="EMBL" id="BBSA01000008">
    <property type="protein sequence ID" value="GAM63327.1"/>
    <property type="molecule type" value="Genomic_DNA"/>
</dbReference>
<dbReference type="PANTHER" id="PTHR46797">
    <property type="entry name" value="HTH-TYPE TRANSCRIPTIONAL REGULATOR"/>
    <property type="match status" value="1"/>
</dbReference>
<accession>A0A0B8PFC5</accession>